<protein>
    <submittedName>
        <fullName evidence="1">Uncharacterized protein</fullName>
    </submittedName>
</protein>
<proteinExistence type="predicted"/>
<dbReference type="AlphaFoldDB" id="A0A1A9V3J4"/>
<accession>A0A1A9V3J4</accession>
<keyword evidence="2" id="KW-1185">Reference proteome</keyword>
<reference evidence="1" key="1">
    <citation type="submission" date="2020-05" db="UniProtKB">
        <authorList>
            <consortium name="EnsemblMetazoa"/>
        </authorList>
    </citation>
    <scope>IDENTIFICATION</scope>
    <source>
        <strain evidence="1">TTRI</strain>
    </source>
</reference>
<dbReference type="EnsemblMetazoa" id="GAUT024565-RA">
    <property type="protein sequence ID" value="GAUT024565-PA"/>
    <property type="gene ID" value="GAUT024565"/>
</dbReference>
<evidence type="ECO:0000313" key="1">
    <source>
        <dbReference type="EnsemblMetazoa" id="GAUT024565-PA"/>
    </source>
</evidence>
<dbReference type="VEuPathDB" id="VectorBase:GAUT024565"/>
<organism evidence="1 2">
    <name type="scientific">Glossina austeni</name>
    <name type="common">Savannah tsetse fly</name>
    <dbReference type="NCBI Taxonomy" id="7395"/>
    <lineage>
        <taxon>Eukaryota</taxon>
        <taxon>Metazoa</taxon>
        <taxon>Ecdysozoa</taxon>
        <taxon>Arthropoda</taxon>
        <taxon>Hexapoda</taxon>
        <taxon>Insecta</taxon>
        <taxon>Pterygota</taxon>
        <taxon>Neoptera</taxon>
        <taxon>Endopterygota</taxon>
        <taxon>Diptera</taxon>
        <taxon>Brachycera</taxon>
        <taxon>Muscomorpha</taxon>
        <taxon>Hippoboscoidea</taxon>
        <taxon>Glossinidae</taxon>
        <taxon>Glossina</taxon>
    </lineage>
</organism>
<evidence type="ECO:0000313" key="2">
    <source>
        <dbReference type="Proteomes" id="UP000078200"/>
    </source>
</evidence>
<dbReference type="Proteomes" id="UP000078200">
    <property type="component" value="Unassembled WGS sequence"/>
</dbReference>
<sequence>MEWYKSRRLHTHTTAITTDIAVTTIKHKNDRIARAAITTLNGLVTTTRGGVQCNDNFVAAENEVKRYRDFGGGWVDIRDGCITLKIKYLTNEKKSLTFFVNFKMTGNVTLSSRRCNRLDKRTVDHIREEI</sequence>
<name>A0A1A9V3J4_GLOAU</name>